<evidence type="ECO:0000256" key="9">
    <source>
        <dbReference type="HAMAP-Rule" id="MF_00097"/>
    </source>
</evidence>
<feature type="binding site" evidence="9">
    <location>
        <position position="169"/>
    </location>
    <ligand>
        <name>2-[(2R,5Z)-2-carboxy-4-methylthiazol-5(2H)-ylidene]ethyl phosphate</name>
        <dbReference type="ChEBI" id="CHEBI:62899"/>
    </ligand>
</feature>
<dbReference type="InterPro" id="IPR036206">
    <property type="entry name" value="ThiamineP_synth_sf"/>
</dbReference>
<evidence type="ECO:0000256" key="10">
    <source>
        <dbReference type="RuleBase" id="RU003826"/>
    </source>
</evidence>
<dbReference type="PANTHER" id="PTHR20857">
    <property type="entry name" value="THIAMINE-PHOSPHATE PYROPHOSPHORYLASE"/>
    <property type="match status" value="1"/>
</dbReference>
<evidence type="ECO:0000313" key="13">
    <source>
        <dbReference type="EMBL" id="XBO38975.1"/>
    </source>
</evidence>
<proteinExistence type="inferred from homology"/>
<keyword evidence="5 9" id="KW-0784">Thiamine biosynthesis</keyword>
<evidence type="ECO:0000259" key="12">
    <source>
        <dbReference type="Pfam" id="PF02581"/>
    </source>
</evidence>
<evidence type="ECO:0000256" key="5">
    <source>
        <dbReference type="ARBA" id="ARBA00022977"/>
    </source>
</evidence>
<dbReference type="InterPro" id="IPR013785">
    <property type="entry name" value="Aldolase_TIM"/>
</dbReference>
<evidence type="ECO:0000256" key="1">
    <source>
        <dbReference type="ARBA" id="ARBA00005165"/>
    </source>
</evidence>
<dbReference type="GO" id="GO:0004789">
    <property type="term" value="F:thiamine-phosphate diphosphorylase activity"/>
    <property type="evidence" value="ECO:0007669"/>
    <property type="project" value="UniProtKB-UniRule"/>
</dbReference>
<dbReference type="CDD" id="cd00564">
    <property type="entry name" value="TMP_TenI"/>
    <property type="match status" value="1"/>
</dbReference>
<protein>
    <recommendedName>
        <fullName evidence="9">Thiamine-phosphate synthase</fullName>
        <shortName evidence="9">TP synthase</shortName>
        <shortName evidence="9">TPS</shortName>
        <ecNumber evidence="9">2.5.1.3</ecNumber>
    </recommendedName>
    <alternativeName>
        <fullName evidence="9">Thiamine-phosphate pyrophosphorylase</fullName>
        <shortName evidence="9">TMP pyrophosphorylase</shortName>
        <shortName evidence="9">TMP-PPase</shortName>
    </alternativeName>
</protein>
<dbReference type="GO" id="GO:0000287">
    <property type="term" value="F:magnesium ion binding"/>
    <property type="evidence" value="ECO:0007669"/>
    <property type="project" value="UniProtKB-UniRule"/>
</dbReference>
<evidence type="ECO:0000256" key="2">
    <source>
        <dbReference type="ARBA" id="ARBA00022679"/>
    </source>
</evidence>
<feature type="binding site" evidence="9">
    <location>
        <position position="111"/>
    </location>
    <ligand>
        <name>4-amino-2-methyl-5-(diphosphooxymethyl)pyrimidine</name>
        <dbReference type="ChEBI" id="CHEBI:57841"/>
    </ligand>
</feature>
<keyword evidence="2 9" id="KW-0808">Transferase</keyword>
<gene>
    <name evidence="9 13" type="primary">thiE</name>
    <name evidence="13" type="ORF">ABEG18_25390</name>
</gene>
<evidence type="ECO:0000256" key="6">
    <source>
        <dbReference type="ARBA" id="ARBA00047334"/>
    </source>
</evidence>
<feature type="binding site" evidence="9">
    <location>
        <begin position="189"/>
        <end position="190"/>
    </location>
    <ligand>
        <name>2-[(2R,5Z)-2-carboxy-4-methylthiazol-5(2H)-ylidene]ethyl phosphate</name>
        <dbReference type="ChEBI" id="CHEBI:62899"/>
    </ligand>
</feature>
<evidence type="ECO:0000256" key="11">
    <source>
        <dbReference type="RuleBase" id="RU004253"/>
    </source>
</evidence>
<evidence type="ECO:0000256" key="7">
    <source>
        <dbReference type="ARBA" id="ARBA00047851"/>
    </source>
</evidence>
<dbReference type="InterPro" id="IPR034291">
    <property type="entry name" value="TMP_synthase"/>
</dbReference>
<comment type="function">
    <text evidence="9">Condenses 4-methyl-5-(beta-hydroxyethyl)thiazole monophosphate (THZ-P) and 2-methyl-4-amino-5-hydroxymethyl pyrimidine pyrophosphate (HMP-PP) to form thiamine monophosphate (TMP).</text>
</comment>
<feature type="binding site" evidence="9">
    <location>
        <begin position="138"/>
        <end position="140"/>
    </location>
    <ligand>
        <name>2-[(2R,5Z)-2-carboxy-4-methylthiazol-5(2H)-ylidene]ethyl phosphate</name>
        <dbReference type="ChEBI" id="CHEBI:62899"/>
    </ligand>
</feature>
<name>A0AAU7JFN9_9HYPH</name>
<dbReference type="PANTHER" id="PTHR20857:SF15">
    <property type="entry name" value="THIAMINE-PHOSPHATE SYNTHASE"/>
    <property type="match status" value="1"/>
</dbReference>
<dbReference type="HAMAP" id="MF_00097">
    <property type="entry name" value="TMP_synthase"/>
    <property type="match status" value="1"/>
</dbReference>
<comment type="cofactor">
    <cofactor evidence="9">
        <name>Mg(2+)</name>
        <dbReference type="ChEBI" id="CHEBI:18420"/>
    </cofactor>
    <text evidence="9">Binds 1 Mg(2+) ion per subunit.</text>
</comment>
<comment type="catalytic activity">
    <reaction evidence="8 9 10">
        <text>2-[(2R,5Z)-2-carboxy-4-methylthiazol-5(2H)-ylidene]ethyl phosphate + 4-amino-2-methyl-5-(diphosphooxymethyl)pyrimidine + 2 H(+) = thiamine phosphate + CO2 + diphosphate</text>
        <dbReference type="Rhea" id="RHEA:47844"/>
        <dbReference type="ChEBI" id="CHEBI:15378"/>
        <dbReference type="ChEBI" id="CHEBI:16526"/>
        <dbReference type="ChEBI" id="CHEBI:33019"/>
        <dbReference type="ChEBI" id="CHEBI:37575"/>
        <dbReference type="ChEBI" id="CHEBI:57841"/>
        <dbReference type="ChEBI" id="CHEBI:62899"/>
        <dbReference type="EC" id="2.5.1.3"/>
    </reaction>
</comment>
<comment type="catalytic activity">
    <reaction evidence="6 9 10">
        <text>4-methyl-5-(2-phosphooxyethyl)-thiazole + 4-amino-2-methyl-5-(diphosphooxymethyl)pyrimidine + H(+) = thiamine phosphate + diphosphate</text>
        <dbReference type="Rhea" id="RHEA:22328"/>
        <dbReference type="ChEBI" id="CHEBI:15378"/>
        <dbReference type="ChEBI" id="CHEBI:33019"/>
        <dbReference type="ChEBI" id="CHEBI:37575"/>
        <dbReference type="ChEBI" id="CHEBI:57841"/>
        <dbReference type="ChEBI" id="CHEBI:58296"/>
        <dbReference type="EC" id="2.5.1.3"/>
    </reaction>
</comment>
<dbReference type="Gene3D" id="3.20.20.70">
    <property type="entry name" value="Aldolase class I"/>
    <property type="match status" value="1"/>
</dbReference>
<feature type="binding site" evidence="9">
    <location>
        <position position="73"/>
    </location>
    <ligand>
        <name>Mg(2+)</name>
        <dbReference type="ChEBI" id="CHEBI:18420"/>
    </ligand>
</feature>
<dbReference type="SUPFAM" id="SSF51391">
    <property type="entry name" value="Thiamin phosphate synthase"/>
    <property type="match status" value="1"/>
</dbReference>
<dbReference type="Pfam" id="PF02581">
    <property type="entry name" value="TMP-TENI"/>
    <property type="match status" value="1"/>
</dbReference>
<comment type="pathway">
    <text evidence="1 9 11">Cofactor biosynthesis; thiamine diphosphate biosynthesis; thiamine phosphate from 4-amino-2-methyl-5-diphosphomethylpyrimidine and 4-methyl-5-(2-phosphoethyl)-thiazole: step 1/1.</text>
</comment>
<dbReference type="NCBIfam" id="TIGR00693">
    <property type="entry name" value="thiE"/>
    <property type="match status" value="1"/>
</dbReference>
<sequence>MGKTPFDLSLYLVTDPALVEPRGLLATVEAAVRGGVTLVQLRDKTSDDRDFAAAAEALLAVLKPRGVPLIVNDRAAIAKAVGADGVHIGQDDGDPRRVRDLIGPDMILGLSAGTPAEFAAAPGDGIVDYLGVGPIRATGTKPDHDPPIGVEGLARLLPLCPLPKVAIGGIGPANAEAVAATGVEGVAVVSAICSAPDPEAAARSLAMIIRNVRAARR</sequence>
<keyword evidence="4 9" id="KW-0460">Magnesium</keyword>
<dbReference type="EC" id="2.5.1.3" evidence="9"/>
<feature type="binding site" evidence="9">
    <location>
        <position position="72"/>
    </location>
    <ligand>
        <name>4-amino-2-methyl-5-(diphosphooxymethyl)pyrimidine</name>
        <dbReference type="ChEBI" id="CHEBI:57841"/>
    </ligand>
</feature>
<dbReference type="EMBL" id="CP157484">
    <property type="protein sequence ID" value="XBO38975.1"/>
    <property type="molecule type" value="Genomic_DNA"/>
</dbReference>
<dbReference type="GO" id="GO:0005737">
    <property type="term" value="C:cytoplasm"/>
    <property type="evidence" value="ECO:0007669"/>
    <property type="project" value="TreeGrafter"/>
</dbReference>
<evidence type="ECO:0000256" key="8">
    <source>
        <dbReference type="ARBA" id="ARBA00047883"/>
    </source>
</evidence>
<dbReference type="AlphaFoldDB" id="A0AAU7JFN9"/>
<dbReference type="InterPro" id="IPR022998">
    <property type="entry name" value="ThiamineP_synth_TenI"/>
</dbReference>
<dbReference type="GO" id="GO:0009229">
    <property type="term" value="P:thiamine diphosphate biosynthetic process"/>
    <property type="evidence" value="ECO:0007669"/>
    <property type="project" value="UniProtKB-UniRule"/>
</dbReference>
<feature type="binding site" evidence="9">
    <location>
        <position position="92"/>
    </location>
    <ligand>
        <name>Mg(2+)</name>
        <dbReference type="ChEBI" id="CHEBI:18420"/>
    </ligand>
</feature>
<comment type="catalytic activity">
    <reaction evidence="7 9 10">
        <text>2-(2-carboxy-4-methylthiazol-5-yl)ethyl phosphate + 4-amino-2-methyl-5-(diphosphooxymethyl)pyrimidine + 2 H(+) = thiamine phosphate + CO2 + diphosphate</text>
        <dbReference type="Rhea" id="RHEA:47848"/>
        <dbReference type="ChEBI" id="CHEBI:15378"/>
        <dbReference type="ChEBI" id="CHEBI:16526"/>
        <dbReference type="ChEBI" id="CHEBI:33019"/>
        <dbReference type="ChEBI" id="CHEBI:37575"/>
        <dbReference type="ChEBI" id="CHEBI:57841"/>
        <dbReference type="ChEBI" id="CHEBI:62890"/>
        <dbReference type="EC" id="2.5.1.3"/>
    </reaction>
</comment>
<evidence type="ECO:0000256" key="4">
    <source>
        <dbReference type="ARBA" id="ARBA00022842"/>
    </source>
</evidence>
<evidence type="ECO:0000256" key="3">
    <source>
        <dbReference type="ARBA" id="ARBA00022723"/>
    </source>
</evidence>
<feature type="binding site" evidence="9">
    <location>
        <begin position="40"/>
        <end position="44"/>
    </location>
    <ligand>
        <name>4-amino-2-methyl-5-(diphosphooxymethyl)pyrimidine</name>
        <dbReference type="ChEBI" id="CHEBI:57841"/>
    </ligand>
</feature>
<organism evidence="13">
    <name type="scientific">Alsobacter sp. KACC 23698</name>
    <dbReference type="NCBI Taxonomy" id="3149229"/>
    <lineage>
        <taxon>Bacteria</taxon>
        <taxon>Pseudomonadati</taxon>
        <taxon>Pseudomonadota</taxon>
        <taxon>Alphaproteobacteria</taxon>
        <taxon>Hyphomicrobiales</taxon>
        <taxon>Alsobacteraceae</taxon>
        <taxon>Alsobacter</taxon>
    </lineage>
</organism>
<dbReference type="GO" id="GO:0009228">
    <property type="term" value="P:thiamine biosynthetic process"/>
    <property type="evidence" value="ECO:0007669"/>
    <property type="project" value="UniProtKB-KW"/>
</dbReference>
<feature type="binding site" evidence="9">
    <location>
        <position position="141"/>
    </location>
    <ligand>
        <name>4-amino-2-methyl-5-(diphosphooxymethyl)pyrimidine</name>
        <dbReference type="ChEBI" id="CHEBI:57841"/>
    </ligand>
</feature>
<comment type="similarity">
    <text evidence="9 10">Belongs to the thiamine-phosphate synthase family.</text>
</comment>
<accession>A0AAU7JFN9</accession>
<dbReference type="RefSeq" id="WP_406855813.1">
    <property type="nucleotide sequence ID" value="NZ_CP157484.1"/>
</dbReference>
<keyword evidence="3 9" id="KW-0479">Metal-binding</keyword>
<feature type="domain" description="Thiamine phosphate synthase/TenI" evidence="12">
    <location>
        <begin position="10"/>
        <end position="192"/>
    </location>
</feature>
<reference evidence="13" key="1">
    <citation type="submission" date="2024-05" db="EMBL/GenBank/DDBJ databases">
        <authorList>
            <person name="Kim S."/>
            <person name="Heo J."/>
            <person name="Choi H."/>
            <person name="Choi Y."/>
            <person name="Kwon S.-W."/>
            <person name="Kim Y."/>
        </authorList>
    </citation>
    <scope>NUCLEOTIDE SEQUENCE</scope>
    <source>
        <strain evidence="13">KACC 23698</strain>
    </source>
</reference>